<evidence type="ECO:0000256" key="8">
    <source>
        <dbReference type="ARBA" id="ARBA00023157"/>
    </source>
</evidence>
<organism evidence="18 19">
    <name type="scientific">Molossus molossus</name>
    <name type="common">Pallas' mastiff bat</name>
    <name type="synonym">Vespertilio molossus</name>
    <dbReference type="NCBI Taxonomy" id="27622"/>
    <lineage>
        <taxon>Eukaryota</taxon>
        <taxon>Metazoa</taxon>
        <taxon>Chordata</taxon>
        <taxon>Craniata</taxon>
        <taxon>Vertebrata</taxon>
        <taxon>Euteleostomi</taxon>
        <taxon>Mammalia</taxon>
        <taxon>Eutheria</taxon>
        <taxon>Laurasiatheria</taxon>
        <taxon>Chiroptera</taxon>
        <taxon>Yangochiroptera</taxon>
        <taxon>Molossidae</taxon>
        <taxon>Molossus</taxon>
    </lineage>
</organism>
<evidence type="ECO:0000256" key="10">
    <source>
        <dbReference type="ARBA" id="ARBA00023322"/>
    </source>
</evidence>
<dbReference type="InterPro" id="IPR023796">
    <property type="entry name" value="Serpin_dom"/>
</dbReference>
<feature type="signal peptide" evidence="16">
    <location>
        <begin position="1"/>
        <end position="24"/>
    </location>
</feature>
<feature type="domain" description="Serpin" evidence="17">
    <location>
        <begin position="106"/>
        <end position="460"/>
    </location>
</feature>
<evidence type="ECO:0000256" key="12">
    <source>
        <dbReference type="ARBA" id="ARBA00029391"/>
    </source>
</evidence>
<dbReference type="InterPro" id="IPR000227">
    <property type="entry name" value="Angiotensinogen"/>
</dbReference>
<dbReference type="PRINTS" id="PR00654">
    <property type="entry name" value="ANGIOTENSNGN"/>
</dbReference>
<dbReference type="InterPro" id="IPR042185">
    <property type="entry name" value="Serpin_sf_2"/>
</dbReference>
<evidence type="ECO:0000256" key="5">
    <source>
        <dbReference type="ARBA" id="ARBA00022525"/>
    </source>
</evidence>
<dbReference type="Pfam" id="PF00079">
    <property type="entry name" value="Serpin"/>
    <property type="match status" value="1"/>
</dbReference>
<keyword evidence="10" id="KW-0839">Vasoconstrictor</keyword>
<evidence type="ECO:0000256" key="15">
    <source>
        <dbReference type="RuleBase" id="RU000411"/>
    </source>
</evidence>
<comment type="function">
    <text evidence="14">Acts directly on vascular smooth muscle as a potent vasoconstrictor, affects cardiac contractility and heart rate through its action on the sympathetic nervous system, and alters renal sodium and water absorption through its ability to stimulate the zona glomerulosa cells of the adrenal cortex to synthesize and secrete aldosterone. Acts by binding to angiotensin receptors AGTR1 and AGTR2. Also binds the DEAR/FBXW7-AS1 receptor.</text>
</comment>
<comment type="function">
    <text evidence="11">Stimulates aldosterone release.</text>
</comment>
<feature type="chain" id="PRO_5029821592" description="Angiotensinogen" evidence="16">
    <location>
        <begin position="25"/>
        <end position="584"/>
    </location>
</feature>
<comment type="function">
    <text evidence="1">Essential component of the renin-angiotensin system (RAS), a potent regulator of blood pressure, body fluid and electrolyte homeostasis.</text>
</comment>
<comment type="subcellular location">
    <subcellularLocation>
        <location evidence="2">Secreted</location>
    </subcellularLocation>
</comment>
<evidence type="ECO:0000256" key="14">
    <source>
        <dbReference type="ARBA" id="ARBA00046068"/>
    </source>
</evidence>
<dbReference type="InParanoid" id="A0A7J8BM95"/>
<dbReference type="PANTHER" id="PTHR11461">
    <property type="entry name" value="SERINE PROTEASE INHIBITOR, SERPIN"/>
    <property type="match status" value="1"/>
</dbReference>
<dbReference type="InterPro" id="IPR000215">
    <property type="entry name" value="Serpin_fam"/>
</dbReference>
<dbReference type="GO" id="GO:0005615">
    <property type="term" value="C:extracellular space"/>
    <property type="evidence" value="ECO:0007669"/>
    <property type="project" value="InterPro"/>
</dbReference>
<evidence type="ECO:0000256" key="11">
    <source>
        <dbReference type="ARBA" id="ARBA00029380"/>
    </source>
</evidence>
<evidence type="ECO:0000259" key="17">
    <source>
        <dbReference type="SMART" id="SM00093"/>
    </source>
</evidence>
<dbReference type="GO" id="GO:0042981">
    <property type="term" value="P:regulation of apoptotic process"/>
    <property type="evidence" value="ECO:0007669"/>
    <property type="project" value="TreeGrafter"/>
</dbReference>
<accession>A0A7J8BM95</accession>
<evidence type="ECO:0000256" key="16">
    <source>
        <dbReference type="SAM" id="SignalP"/>
    </source>
</evidence>
<name>A0A7J8BM95_MOLMO</name>
<dbReference type="SMART" id="SM00093">
    <property type="entry name" value="SERPIN"/>
    <property type="match status" value="1"/>
</dbReference>
<protein>
    <recommendedName>
        <fullName evidence="4">Angiotensinogen</fullName>
    </recommendedName>
    <alternativeName>
        <fullName evidence="13">Serpin A8</fullName>
    </alternativeName>
</protein>
<keyword evidence="5" id="KW-0964">Secreted</keyword>
<dbReference type="FunCoup" id="A0A7J8BM95">
    <property type="interactions" value="160"/>
</dbReference>
<keyword evidence="9" id="KW-0325">Glycoprotein</keyword>
<evidence type="ECO:0000256" key="1">
    <source>
        <dbReference type="ARBA" id="ARBA00002747"/>
    </source>
</evidence>
<dbReference type="GO" id="GO:0042310">
    <property type="term" value="P:vasoconstriction"/>
    <property type="evidence" value="ECO:0007669"/>
    <property type="project" value="UniProtKB-KW"/>
</dbReference>
<dbReference type="Gene3D" id="2.30.39.10">
    <property type="entry name" value="Alpha-1-antitrypsin, domain 1"/>
    <property type="match status" value="1"/>
</dbReference>
<comment type="caution">
    <text evidence="18">The sequence shown here is derived from an EMBL/GenBank/DDBJ whole genome shotgun (WGS) entry which is preliminary data.</text>
</comment>
<evidence type="ECO:0000313" key="19">
    <source>
        <dbReference type="Proteomes" id="UP000550707"/>
    </source>
</evidence>
<keyword evidence="8" id="KW-1015">Disulfide bond</keyword>
<evidence type="ECO:0000256" key="4">
    <source>
        <dbReference type="ARBA" id="ARBA00015105"/>
    </source>
</evidence>
<proteinExistence type="inferred from homology"/>
<evidence type="ECO:0000256" key="6">
    <source>
        <dbReference type="ARBA" id="ARBA00022729"/>
    </source>
</evidence>
<keyword evidence="6 16" id="KW-0732">Signal</keyword>
<evidence type="ECO:0000256" key="7">
    <source>
        <dbReference type="ARBA" id="ARBA00022858"/>
    </source>
</evidence>
<sequence>MSPAGVSLWATVLCLSAWAGLPAADRVYIHPFHLLAYSKSSCDALKEPNAETPQDPTFTPVPIQAKTSPVDEEALREQLVLAAQKLKDEDRKRVAMVGGLLNVMGFRMYKTLSETQTTAGGAVLSPTALFGTLASFYLGALDPTANSLQVFLGVPGDEEQSCTSRLDGHKVLSTLQTIQGLLALQGGAGGQPRLLLSTVLGLFTAPGLSLKQPFVQGLAPFAPVTLPRSLDLSTDPELAAEKINRFMQAVTGWKMSSPLTGVSPDSTLLFNAYVHFQGQMKGFSLLPGLQEFWVDNTTSVSVPMLSSTGTFQYWSDAQSNLSVTRVPLSENVNLLLIQPHCASALREVEALTFQHDFLRWTKNLSPRAIRLTLPQLVLRGSYDLQDLLAQAKLPGLLGPKANLGKISDADLRVGQVLNSVLFEVKADKGAQPPESVQQPAGPEALDVTLNRPFLFAVYDQESTDAAPAWARAAPHSHTNLSPLSSTCAWSWREPLSLVSTGRVQEQPARGSHVSLGSGELRTSTRHRTAVLGQFAQTNVFVKPITVSFSVGNRNWALKLKHAFLAVLGLMWRIECEPVTCVQSP</sequence>
<evidence type="ECO:0000313" key="18">
    <source>
        <dbReference type="EMBL" id="KAF6399546.1"/>
    </source>
</evidence>
<gene>
    <name evidence="18" type="ORF">HJG59_000473</name>
</gene>
<dbReference type="Gene3D" id="3.30.497.10">
    <property type="entry name" value="Antithrombin, subunit I, domain 2"/>
    <property type="match status" value="1"/>
</dbReference>
<dbReference type="GO" id="GO:0003081">
    <property type="term" value="P:regulation of systemic arterial blood pressure by renin-angiotensin"/>
    <property type="evidence" value="ECO:0007669"/>
    <property type="project" value="InterPro"/>
</dbReference>
<comment type="similarity">
    <text evidence="3 15">Belongs to the serpin family.</text>
</comment>
<dbReference type="InterPro" id="IPR042178">
    <property type="entry name" value="Serpin_sf_1"/>
</dbReference>
<reference evidence="18 19" key="1">
    <citation type="journal article" date="2020" name="Nature">
        <title>Six reference-quality genomes reveal evolution of bat adaptations.</title>
        <authorList>
            <person name="Jebb D."/>
            <person name="Huang Z."/>
            <person name="Pippel M."/>
            <person name="Hughes G.M."/>
            <person name="Lavrichenko K."/>
            <person name="Devanna P."/>
            <person name="Winkler S."/>
            <person name="Jermiin L.S."/>
            <person name="Skirmuntt E.C."/>
            <person name="Katzourakis A."/>
            <person name="Burkitt-Gray L."/>
            <person name="Ray D.A."/>
            <person name="Sullivan K.A.M."/>
            <person name="Roscito J.G."/>
            <person name="Kirilenko B.M."/>
            <person name="Davalos L.M."/>
            <person name="Corthals A.P."/>
            <person name="Power M.L."/>
            <person name="Jones G."/>
            <person name="Ransome R.D."/>
            <person name="Dechmann D.K.N."/>
            <person name="Locatelli A.G."/>
            <person name="Puechmaille S.J."/>
            <person name="Fedrigo O."/>
            <person name="Jarvis E.D."/>
            <person name="Hiller M."/>
            <person name="Vernes S.C."/>
            <person name="Myers E.W."/>
            <person name="Teeling E.C."/>
        </authorList>
    </citation>
    <scope>NUCLEOTIDE SEQUENCE [LARGE SCALE GENOMIC DNA]</scope>
    <source>
        <strain evidence="18">MMolMol1</strain>
        <tissue evidence="18">Muscle</tissue>
    </source>
</reference>
<dbReference type="AlphaFoldDB" id="A0A7J8BM95"/>
<dbReference type="SUPFAM" id="SSF56574">
    <property type="entry name" value="Serpins"/>
    <property type="match status" value="1"/>
</dbReference>
<evidence type="ECO:0000256" key="2">
    <source>
        <dbReference type="ARBA" id="ARBA00004613"/>
    </source>
</evidence>
<keyword evidence="7" id="KW-0838">Vasoactive</keyword>
<dbReference type="PANTHER" id="PTHR11461:SF13">
    <property type="entry name" value="ANGIOTENSINOGEN"/>
    <property type="match status" value="1"/>
</dbReference>
<evidence type="ECO:0000256" key="13">
    <source>
        <dbReference type="ARBA" id="ARBA00033182"/>
    </source>
</evidence>
<evidence type="ECO:0000256" key="3">
    <source>
        <dbReference type="ARBA" id="ARBA00009500"/>
    </source>
</evidence>
<dbReference type="Proteomes" id="UP000550707">
    <property type="component" value="Unassembled WGS sequence"/>
</dbReference>
<dbReference type="InterPro" id="IPR036186">
    <property type="entry name" value="Serpin_sf"/>
</dbReference>
<dbReference type="EMBL" id="JACASF010000023">
    <property type="protein sequence ID" value="KAF6399546.1"/>
    <property type="molecule type" value="Genomic_DNA"/>
</dbReference>
<keyword evidence="19" id="KW-1185">Reference proteome</keyword>
<dbReference type="GO" id="GO:0004867">
    <property type="term" value="F:serine-type endopeptidase inhibitor activity"/>
    <property type="evidence" value="ECO:0007669"/>
    <property type="project" value="InterPro"/>
</dbReference>
<comment type="function">
    <text evidence="12">Is a ligand for the G-protein coupled receptor MAS1. Has vasodilator and antidiuretic effects. Has an antithrombotic effect that involves MAS1-mediated release of nitric oxide from platelets.</text>
</comment>
<evidence type="ECO:0000256" key="9">
    <source>
        <dbReference type="ARBA" id="ARBA00023180"/>
    </source>
</evidence>